<dbReference type="InterPro" id="IPR018641">
    <property type="entry name" value="Trfase_1_rSAM/seldom-assoc"/>
</dbReference>
<proteinExistence type="predicted"/>
<gene>
    <name evidence="1" type="ORF">BJ997_002659</name>
</gene>
<reference evidence="1 2" key="1">
    <citation type="submission" date="2020-08" db="EMBL/GenBank/DDBJ databases">
        <title>Sequencing the genomes of 1000 actinobacteria strains.</title>
        <authorList>
            <person name="Klenk H.-P."/>
        </authorList>
    </citation>
    <scope>NUCLEOTIDE SEQUENCE [LARGE SCALE GENOMIC DNA]</scope>
    <source>
        <strain evidence="1 2">DSM 21065</strain>
    </source>
</reference>
<dbReference type="Gene3D" id="3.90.550.10">
    <property type="entry name" value="Spore Coat Polysaccharide Biosynthesis Protein SpsA, Chain A"/>
    <property type="match status" value="1"/>
</dbReference>
<sequence length="224" mass="23450">MTILVVIAKECLPGRVKTRLHPPLSLEQAAELAAASLHDTLRAVMHLPATRRVLAYDGVVPPPAAVGWEILPQVGGGLDERLGAIFDSFTEPTVLIGMDTPQVTAALLAPVFAEDDADGASPVDAWLGLAEDGGFWALAMRTPRGDLIRGVPMSQDDTGAVQLARLTDAGLTVRTLPPLVDVDTIDDAHRVAAEAPHGLFAMTLAAQLAAELATHSAVPKGPRS</sequence>
<protein>
    <recommendedName>
        <fullName evidence="3">Glycosyltransferase</fullName>
    </recommendedName>
</protein>
<dbReference type="PANTHER" id="PTHR36529">
    <property type="entry name" value="SLL1095 PROTEIN"/>
    <property type="match status" value="1"/>
</dbReference>
<accession>A0A7W9E4G5</accession>
<dbReference type="Pfam" id="PF09837">
    <property type="entry name" value="DUF2064"/>
    <property type="match status" value="1"/>
</dbReference>
<dbReference type="OrthoDB" id="9798250at2"/>
<dbReference type="AlphaFoldDB" id="A0A7W9E4G5"/>
<dbReference type="Proteomes" id="UP000561726">
    <property type="component" value="Unassembled WGS sequence"/>
</dbReference>
<evidence type="ECO:0000313" key="1">
    <source>
        <dbReference type="EMBL" id="MBB5642111.1"/>
    </source>
</evidence>
<organism evidence="1 2">
    <name type="scientific">Cryobacterium roopkundense</name>
    <dbReference type="NCBI Taxonomy" id="1001240"/>
    <lineage>
        <taxon>Bacteria</taxon>
        <taxon>Bacillati</taxon>
        <taxon>Actinomycetota</taxon>
        <taxon>Actinomycetes</taxon>
        <taxon>Micrococcales</taxon>
        <taxon>Microbacteriaceae</taxon>
        <taxon>Cryobacterium</taxon>
    </lineage>
</organism>
<evidence type="ECO:0000313" key="2">
    <source>
        <dbReference type="Proteomes" id="UP000561726"/>
    </source>
</evidence>
<dbReference type="SUPFAM" id="SSF53448">
    <property type="entry name" value="Nucleotide-diphospho-sugar transferases"/>
    <property type="match status" value="1"/>
</dbReference>
<dbReference type="RefSeq" id="WP_052542669.1">
    <property type="nucleotide sequence ID" value="NZ_JACHBQ010000001.1"/>
</dbReference>
<dbReference type="EMBL" id="JACHBQ010000001">
    <property type="protein sequence ID" value="MBB5642111.1"/>
    <property type="molecule type" value="Genomic_DNA"/>
</dbReference>
<dbReference type="InterPro" id="IPR029044">
    <property type="entry name" value="Nucleotide-diphossugar_trans"/>
</dbReference>
<name>A0A7W9E4G5_9MICO</name>
<evidence type="ECO:0008006" key="3">
    <source>
        <dbReference type="Google" id="ProtNLM"/>
    </source>
</evidence>
<dbReference type="PANTHER" id="PTHR36529:SF1">
    <property type="entry name" value="GLYCOSYLTRANSFERASE"/>
    <property type="match status" value="1"/>
</dbReference>
<comment type="caution">
    <text evidence="1">The sequence shown here is derived from an EMBL/GenBank/DDBJ whole genome shotgun (WGS) entry which is preliminary data.</text>
</comment>